<dbReference type="CDD" id="cd00200">
    <property type="entry name" value="WD40"/>
    <property type="match status" value="3"/>
</dbReference>
<dbReference type="InterPro" id="IPR019775">
    <property type="entry name" value="WD40_repeat_CS"/>
</dbReference>
<keyword evidence="1 3" id="KW-0853">WD repeat</keyword>
<dbReference type="SMART" id="SM00320">
    <property type="entry name" value="WD40"/>
    <property type="match status" value="14"/>
</dbReference>
<dbReference type="Gene3D" id="2.130.10.10">
    <property type="entry name" value="YVTN repeat-like/Quinoprotein amine dehydrogenase"/>
    <property type="match status" value="6"/>
</dbReference>
<protein>
    <recommendedName>
        <fullName evidence="5">NACHT domain-containing protein</fullName>
    </recommendedName>
</protein>
<dbReference type="InterPro" id="IPR056884">
    <property type="entry name" value="NPHP3-like_N"/>
</dbReference>
<feature type="repeat" description="WD" evidence="3">
    <location>
        <begin position="1293"/>
        <end position="1334"/>
    </location>
</feature>
<evidence type="ECO:0000256" key="2">
    <source>
        <dbReference type="ARBA" id="ARBA00022737"/>
    </source>
</evidence>
<feature type="repeat" description="WD" evidence="3">
    <location>
        <begin position="992"/>
        <end position="1033"/>
    </location>
</feature>
<feature type="repeat" description="WD" evidence="3">
    <location>
        <begin position="1164"/>
        <end position="1205"/>
    </location>
</feature>
<dbReference type="InterPro" id="IPR027417">
    <property type="entry name" value="P-loop_NTPase"/>
</dbReference>
<feature type="domain" description="NACHT" evidence="5">
    <location>
        <begin position="330"/>
        <end position="475"/>
    </location>
</feature>
<feature type="repeat" description="WD" evidence="3">
    <location>
        <begin position="1336"/>
        <end position="1377"/>
    </location>
</feature>
<dbReference type="InterPro" id="IPR007111">
    <property type="entry name" value="NACHT_NTPase"/>
</dbReference>
<dbReference type="Pfam" id="PF24883">
    <property type="entry name" value="NPHP3_N"/>
    <property type="match status" value="1"/>
</dbReference>
<dbReference type="InterPro" id="IPR036322">
    <property type="entry name" value="WD40_repeat_dom_sf"/>
</dbReference>
<dbReference type="InterPro" id="IPR015943">
    <property type="entry name" value="WD40/YVTN_repeat-like_dom_sf"/>
</dbReference>
<dbReference type="EMBL" id="CAJMWT010000812">
    <property type="protein sequence ID" value="CAE6354376.1"/>
    <property type="molecule type" value="Genomic_DNA"/>
</dbReference>
<gene>
    <name evidence="6" type="ORF">RDB_LOCUS8589</name>
</gene>
<feature type="repeat" description="WD" evidence="3">
    <location>
        <begin position="1207"/>
        <end position="1248"/>
    </location>
</feature>
<accession>A0A8H2W9J0</accession>
<evidence type="ECO:0000256" key="3">
    <source>
        <dbReference type="PROSITE-ProRule" id="PRU00221"/>
    </source>
</evidence>
<dbReference type="PROSITE" id="PS00678">
    <property type="entry name" value="WD_REPEATS_1"/>
    <property type="match status" value="7"/>
</dbReference>
<feature type="compositionally biased region" description="Polar residues" evidence="4">
    <location>
        <begin position="58"/>
        <end position="69"/>
    </location>
</feature>
<proteinExistence type="predicted"/>
<evidence type="ECO:0000256" key="1">
    <source>
        <dbReference type="ARBA" id="ARBA00022574"/>
    </source>
</evidence>
<comment type="caution">
    <text evidence="6">The sequence shown here is derived from an EMBL/GenBank/DDBJ whole genome shotgun (WGS) entry which is preliminary data.</text>
</comment>
<dbReference type="Proteomes" id="UP000663843">
    <property type="component" value="Unassembled WGS sequence"/>
</dbReference>
<feature type="repeat" description="WD" evidence="3">
    <location>
        <begin position="1250"/>
        <end position="1291"/>
    </location>
</feature>
<dbReference type="SUPFAM" id="SSF52540">
    <property type="entry name" value="P-loop containing nucleoside triphosphate hydrolases"/>
    <property type="match status" value="1"/>
</dbReference>
<dbReference type="PROSITE" id="PS50294">
    <property type="entry name" value="WD_REPEATS_REGION"/>
    <property type="match status" value="14"/>
</dbReference>
<sequence length="1565" mass="172087">MHLRGKYELFKGKIQSKFRRTPSTGDADGYTTPVSVISSPDPQNIHNSAEPAADLSEPVSSPSPNTEETIPTPLFAMSTLSRKSIPKASFTLESHTAPLVVPSLDDLGSSGEAKESILAANDSWKNLMNFTQLLGQLAGNFGPLKAVMDEVRHFIEIHESTMTANNEYQNMRWQLERIFEDLRGHFSGEEPPAMTTSMQNLGSAIKGELGIASRAQATSQISRLLDAKRRQDKIMECYRRIHVHLERFRLNASINVWKAAERRVAITISIREAINNQALEALLNKLAFSTPAYYNSAEAAMLNRRSCTPGTRTEVLHILEDWVKSNTGNKLFWLNGMAGTGKTTIANTLCGTLDQSHTLAASFFCNHQLPECRNVKFIIPTLARQLARFSTPFSIFLAKAFEMDPEVHTRALRTQFEQMILGPLCEVAQAIPETVVVVIDALDECEDKNGVGRLLELIIEHSPKLPVKFFVSSRPEPQIRKTIAIIDSKMILHELEHQAVQEDIKTYFEAELERAMPSDSEIASLTERAGVLFIYAATVVRYVGAKDFSLNPRKRLAAVLDTSFGASNRTRDMDVLYEMILVSALDDPELEVWDRELIKLVLDSVVCAQEPLTTFDISKLLELDSVERVHEAIRPLWSVLHVCSDDVVTTLHASFSDYMLDPSRSKVYGCHAPLHHSLLALHCFDRIKNNPSRFNICQLESSFVADKTVPHLETRVAKAIPSDLWYACRYWVTHLVLAEISPKQVQAFHLFMSESILLWMEVMNLKNQIGLGASLMERANKWCTDNHNNCPSSTREIARDAWRFVLTFAGNPASASTPHIYVSMLASWPQQSPLGSCYIPRTKGLVKVKGTHMARRQPSLLSVFTMDLGITCVAFSADGAYIVSGAWDNSLRIWDARTGYSIGKPFRGHANWINSVAFSPGDTCIASGSSDTTVRLWDVRTGNMISSPLRGHTDSVRSVIFSPNGTRIVSGSADATLRVWDVKSKRLVGGPLTGHNGSINTVTFSPDGRRMASASDDKTIIIWDAETGQMLGSPLKGHSRQVLSVVFSPDSTYIVSGSGDATLRFWNSRTGQEIGDPLKGHTAPVNSVTFSADGALVLSGSDDKTIRLWSSHGGQAIGSPLKCHSHRIYSALFSSDGTRIMTASADKTVRIWDGQTKLPPTSSFDGHGDWVKTVVFSPDGTRIASSSKDKSIMIWDAITGSIVGSPLRGHSGSVNSVAFFPNEARIVSGSEDETIRVWDVLTEQMIGHPFEGHYASVNSVSVSPDGTRIVSGSDDRTIRIWDVQTEQLVGNPITGHADSITSVAFSPDGLLVASGSRDKSVRLWVAQNGQATGTPLTGHSASVNCVIFSPDSAYILSGSSDRTMRMWDTHTEQLVFQLREPLKYPITSVAFFPDGTRFVSGCNDGTIYIWDTKTDRPSGDLLRGHTGSVNSVMVSPDGAKIVSGSADTTLRLWGIPKCQSLAPSDKGDTSVVVSSSLSWQPTTTPAIPYNPIHLSSEGHQTASWALDDDQWVRDGQSHLLIWIPHDLRDTLVRPHNKLVISIEGSTELDFSGAKIGNSWTDCYSP</sequence>
<dbReference type="Pfam" id="PF23869">
    <property type="entry name" value="Beta-prop_WDR75_1st"/>
    <property type="match status" value="1"/>
</dbReference>
<dbReference type="PANTHER" id="PTHR22847:SF637">
    <property type="entry name" value="WD REPEAT DOMAIN 5B"/>
    <property type="match status" value="1"/>
</dbReference>
<evidence type="ECO:0000313" key="6">
    <source>
        <dbReference type="EMBL" id="CAE6354376.1"/>
    </source>
</evidence>
<dbReference type="Pfam" id="PF00400">
    <property type="entry name" value="WD40"/>
    <property type="match status" value="10"/>
</dbReference>
<feature type="repeat" description="WD" evidence="3">
    <location>
        <begin position="906"/>
        <end position="947"/>
    </location>
</feature>
<feature type="repeat" description="WD" evidence="3">
    <location>
        <begin position="1121"/>
        <end position="1153"/>
    </location>
</feature>
<feature type="repeat" description="WD" evidence="3">
    <location>
        <begin position="1035"/>
        <end position="1076"/>
    </location>
</feature>
<dbReference type="InterPro" id="IPR001680">
    <property type="entry name" value="WD40_rpt"/>
</dbReference>
<evidence type="ECO:0000313" key="7">
    <source>
        <dbReference type="Proteomes" id="UP000663843"/>
    </source>
</evidence>
<keyword evidence="2" id="KW-0677">Repeat</keyword>
<dbReference type="Gene3D" id="3.40.50.300">
    <property type="entry name" value="P-loop containing nucleotide triphosphate hydrolases"/>
    <property type="match status" value="1"/>
</dbReference>
<dbReference type="InterPro" id="IPR020472">
    <property type="entry name" value="WD40_PAC1"/>
</dbReference>
<dbReference type="PRINTS" id="PR00320">
    <property type="entry name" value="GPROTEINBRPT"/>
</dbReference>
<feature type="region of interest" description="Disordered" evidence="4">
    <location>
        <begin position="18"/>
        <end position="71"/>
    </location>
</feature>
<dbReference type="PROSITE" id="PS50837">
    <property type="entry name" value="NACHT"/>
    <property type="match status" value="1"/>
</dbReference>
<organism evidence="6 7">
    <name type="scientific">Rhizoctonia solani</name>
    <dbReference type="NCBI Taxonomy" id="456999"/>
    <lineage>
        <taxon>Eukaryota</taxon>
        <taxon>Fungi</taxon>
        <taxon>Dikarya</taxon>
        <taxon>Basidiomycota</taxon>
        <taxon>Agaricomycotina</taxon>
        <taxon>Agaricomycetes</taxon>
        <taxon>Cantharellales</taxon>
        <taxon>Ceratobasidiaceae</taxon>
        <taxon>Rhizoctonia</taxon>
    </lineage>
</organism>
<evidence type="ECO:0000259" key="5">
    <source>
        <dbReference type="PROSITE" id="PS50837"/>
    </source>
</evidence>
<evidence type="ECO:0000256" key="4">
    <source>
        <dbReference type="SAM" id="MobiDB-lite"/>
    </source>
</evidence>
<dbReference type="GO" id="GO:1990234">
    <property type="term" value="C:transferase complex"/>
    <property type="evidence" value="ECO:0007669"/>
    <property type="project" value="UniProtKB-ARBA"/>
</dbReference>
<dbReference type="SUPFAM" id="SSF50978">
    <property type="entry name" value="WD40 repeat-like"/>
    <property type="match status" value="2"/>
</dbReference>
<feature type="repeat" description="WD" evidence="3">
    <location>
        <begin position="1078"/>
        <end position="1119"/>
    </location>
</feature>
<feature type="repeat" description="WD" evidence="3">
    <location>
        <begin position="1386"/>
        <end position="1420"/>
    </location>
</feature>
<dbReference type="PROSITE" id="PS50082">
    <property type="entry name" value="WD_REPEATS_2"/>
    <property type="match status" value="14"/>
</dbReference>
<reference evidence="6" key="1">
    <citation type="submission" date="2021-01" db="EMBL/GenBank/DDBJ databases">
        <authorList>
            <person name="Kaushik A."/>
        </authorList>
    </citation>
    <scope>NUCLEOTIDE SEQUENCE</scope>
    <source>
        <strain evidence="6">AG2-2IIIB</strain>
    </source>
</reference>
<feature type="repeat" description="WD" evidence="3">
    <location>
        <begin position="1422"/>
        <end position="1453"/>
    </location>
</feature>
<dbReference type="PANTHER" id="PTHR22847">
    <property type="entry name" value="WD40 REPEAT PROTEIN"/>
    <property type="match status" value="1"/>
</dbReference>
<feature type="repeat" description="WD" evidence="3">
    <location>
        <begin position="949"/>
        <end position="990"/>
    </location>
</feature>
<feature type="repeat" description="WD" evidence="3">
    <location>
        <begin position="870"/>
        <end position="904"/>
    </location>
</feature>
<feature type="compositionally biased region" description="Polar residues" evidence="4">
    <location>
        <begin position="32"/>
        <end position="47"/>
    </location>
</feature>
<name>A0A8H2W9J0_9AGAM</name>